<evidence type="ECO:0000256" key="2">
    <source>
        <dbReference type="ARBA" id="ARBA00010617"/>
    </source>
</evidence>
<evidence type="ECO:0000313" key="8">
    <source>
        <dbReference type="EMBL" id="KAL2860842.1"/>
    </source>
</evidence>
<keyword evidence="7" id="KW-0472">Membrane</keyword>
<sequence>MEFDLQRPATRTLQFSAGALGVAAYTFYYRIGEHHLYPIRHVQAVILACVFTVLGLKHVDETLEMSDAVRIAVTLTATYLAGLYTSLAFYRLFLNPLNKFPGYSLAKLTSFDLALRVGGKGDMHLKLYNSHEKWGKFVRIGPNQVSVCHADAVRVALGPQSKCIKSPWYDAEHPATSMLSTRIRAEHDRRRRIWSPAFSDKALRGYELRIARYNQSFIRQIEGFDGKPIDVSKWFQFWGFDIMGDLAFGQSFNMLDSAKSHWAIEVLTTSQEAGGLALPTWAFRLLMAIPGTMNTYRRFVRFCVEQIEDRMCIQGKQATPDIAHFLIEDFNSKTKSGRDRGKELQGLHLDSKLIIVAGSDTTSTAMSFLFYYIARDPGLLERLREEIESLINDGEIEHRKIQHAPLLNGCINEALRLHPPVPSGLHRKAPPEGVYIGEQWIPGNTEMLVNFYSMGRDESNFVDADKFLPERFSTRPELIKHQDAFASFSIGPSGCIGKNLALMEIRLLTAHLVTKFDVALAPGENGYELLNSYDHFVTGLRPLHLVFKRRSLA</sequence>
<comment type="similarity">
    <text evidence="2">Belongs to the cytochrome P450 family.</text>
</comment>
<evidence type="ECO:0000256" key="1">
    <source>
        <dbReference type="ARBA" id="ARBA00001971"/>
    </source>
</evidence>
<comment type="caution">
    <text evidence="8">The sequence shown here is derived from an EMBL/GenBank/DDBJ whole genome shotgun (WGS) entry which is preliminary data.</text>
</comment>
<dbReference type="InterPro" id="IPR050121">
    <property type="entry name" value="Cytochrome_P450_monoxygenase"/>
</dbReference>
<keyword evidence="7" id="KW-1133">Transmembrane helix</keyword>
<proteinExistence type="inferred from homology"/>
<evidence type="ECO:0000256" key="3">
    <source>
        <dbReference type="ARBA" id="ARBA00022723"/>
    </source>
</evidence>
<dbReference type="Pfam" id="PF00067">
    <property type="entry name" value="p450"/>
    <property type="match status" value="1"/>
</dbReference>
<keyword evidence="9" id="KW-1185">Reference proteome</keyword>
<keyword evidence="5" id="KW-0408">Iron</keyword>
<dbReference type="RefSeq" id="XP_070880736.1">
    <property type="nucleotide sequence ID" value="XM_071031744.1"/>
</dbReference>
<feature type="transmembrane region" description="Helical" evidence="7">
    <location>
        <begin position="37"/>
        <end position="56"/>
    </location>
</feature>
<dbReference type="InterPro" id="IPR001128">
    <property type="entry name" value="Cyt_P450"/>
</dbReference>
<dbReference type="InterPro" id="IPR002401">
    <property type="entry name" value="Cyt_P450_E_grp-I"/>
</dbReference>
<gene>
    <name evidence="8" type="ORF">BJX67DRAFT_375751</name>
</gene>
<keyword evidence="6" id="KW-0503">Monooxygenase</keyword>
<dbReference type="Gene3D" id="1.10.630.10">
    <property type="entry name" value="Cytochrome P450"/>
    <property type="match status" value="1"/>
</dbReference>
<evidence type="ECO:0000313" key="9">
    <source>
        <dbReference type="Proteomes" id="UP001610432"/>
    </source>
</evidence>
<keyword evidence="4" id="KW-0560">Oxidoreductase</keyword>
<evidence type="ECO:0000256" key="7">
    <source>
        <dbReference type="SAM" id="Phobius"/>
    </source>
</evidence>
<feature type="transmembrane region" description="Helical" evidence="7">
    <location>
        <begin position="12"/>
        <end position="31"/>
    </location>
</feature>
<dbReference type="InterPro" id="IPR036396">
    <property type="entry name" value="Cyt_P450_sf"/>
</dbReference>
<keyword evidence="7" id="KW-0812">Transmembrane</keyword>
<comment type="cofactor">
    <cofactor evidence="1">
        <name>heme</name>
        <dbReference type="ChEBI" id="CHEBI:30413"/>
    </cofactor>
</comment>
<organism evidence="8 9">
    <name type="scientific">Aspergillus lucknowensis</name>
    <dbReference type="NCBI Taxonomy" id="176173"/>
    <lineage>
        <taxon>Eukaryota</taxon>
        <taxon>Fungi</taxon>
        <taxon>Dikarya</taxon>
        <taxon>Ascomycota</taxon>
        <taxon>Pezizomycotina</taxon>
        <taxon>Eurotiomycetes</taxon>
        <taxon>Eurotiomycetidae</taxon>
        <taxon>Eurotiales</taxon>
        <taxon>Aspergillaceae</taxon>
        <taxon>Aspergillus</taxon>
        <taxon>Aspergillus subgen. Nidulantes</taxon>
    </lineage>
</organism>
<dbReference type="PRINTS" id="PR00463">
    <property type="entry name" value="EP450I"/>
</dbReference>
<dbReference type="EMBL" id="JBFXLQ010000082">
    <property type="protein sequence ID" value="KAL2860842.1"/>
    <property type="molecule type" value="Genomic_DNA"/>
</dbReference>
<dbReference type="PRINTS" id="PR00385">
    <property type="entry name" value="P450"/>
</dbReference>
<keyword evidence="3" id="KW-0479">Metal-binding</keyword>
<protein>
    <submittedName>
        <fullName evidence="8">Cytochrome P450</fullName>
    </submittedName>
</protein>
<dbReference type="Proteomes" id="UP001610432">
    <property type="component" value="Unassembled WGS sequence"/>
</dbReference>
<dbReference type="SUPFAM" id="SSF48264">
    <property type="entry name" value="Cytochrome P450"/>
    <property type="match status" value="1"/>
</dbReference>
<dbReference type="PANTHER" id="PTHR24305:SF187">
    <property type="entry name" value="P450, PUTATIVE (EUROFUNG)-RELATED"/>
    <property type="match status" value="1"/>
</dbReference>
<feature type="transmembrane region" description="Helical" evidence="7">
    <location>
        <begin position="68"/>
        <end position="90"/>
    </location>
</feature>
<reference evidence="8 9" key="1">
    <citation type="submission" date="2024-07" db="EMBL/GenBank/DDBJ databases">
        <title>Section-level genome sequencing and comparative genomics of Aspergillus sections Usti and Cavernicolus.</title>
        <authorList>
            <consortium name="Lawrence Berkeley National Laboratory"/>
            <person name="Nybo J.L."/>
            <person name="Vesth T.C."/>
            <person name="Theobald S."/>
            <person name="Frisvad J.C."/>
            <person name="Larsen T.O."/>
            <person name="Kjaerboelling I."/>
            <person name="Rothschild-Mancinelli K."/>
            <person name="Lyhne E.K."/>
            <person name="Kogle M.E."/>
            <person name="Barry K."/>
            <person name="Clum A."/>
            <person name="Na H."/>
            <person name="Ledsgaard L."/>
            <person name="Lin J."/>
            <person name="Lipzen A."/>
            <person name="Kuo A."/>
            <person name="Riley R."/>
            <person name="Mondo S."/>
            <person name="Labutti K."/>
            <person name="Haridas S."/>
            <person name="Pangalinan J."/>
            <person name="Salamov A.A."/>
            <person name="Simmons B.A."/>
            <person name="Magnuson J.K."/>
            <person name="Chen J."/>
            <person name="Drula E."/>
            <person name="Henrissat B."/>
            <person name="Wiebenga A."/>
            <person name="Lubbers R.J."/>
            <person name="Gomes A.C."/>
            <person name="Macurrencykelacurrency M.R."/>
            <person name="Stajich J."/>
            <person name="Grigoriev I.V."/>
            <person name="Mortensen U.H."/>
            <person name="De Vries R.P."/>
            <person name="Baker S.E."/>
            <person name="Andersen M.R."/>
        </authorList>
    </citation>
    <scope>NUCLEOTIDE SEQUENCE [LARGE SCALE GENOMIC DNA]</scope>
    <source>
        <strain evidence="8 9">CBS 449.75</strain>
    </source>
</reference>
<name>A0ABR4L8I9_9EURO</name>
<dbReference type="GeneID" id="98146816"/>
<dbReference type="PANTHER" id="PTHR24305">
    <property type="entry name" value="CYTOCHROME P450"/>
    <property type="match status" value="1"/>
</dbReference>
<accession>A0ABR4L8I9</accession>
<evidence type="ECO:0000256" key="5">
    <source>
        <dbReference type="ARBA" id="ARBA00023004"/>
    </source>
</evidence>
<dbReference type="CDD" id="cd11061">
    <property type="entry name" value="CYP67-like"/>
    <property type="match status" value="1"/>
</dbReference>
<evidence type="ECO:0000256" key="4">
    <source>
        <dbReference type="ARBA" id="ARBA00023002"/>
    </source>
</evidence>
<evidence type="ECO:0000256" key="6">
    <source>
        <dbReference type="ARBA" id="ARBA00023033"/>
    </source>
</evidence>